<keyword evidence="2" id="KW-0472">Membrane</keyword>
<feature type="compositionally biased region" description="Low complexity" evidence="1">
    <location>
        <begin position="186"/>
        <end position="203"/>
    </location>
</feature>
<proteinExistence type="predicted"/>
<feature type="region of interest" description="Disordered" evidence="1">
    <location>
        <begin position="1"/>
        <end position="32"/>
    </location>
</feature>
<organism evidence="3 4">
    <name type="scientific">Glarea lozoyensis (strain ATCC 20868 / MF5171)</name>
    <dbReference type="NCBI Taxonomy" id="1116229"/>
    <lineage>
        <taxon>Eukaryota</taxon>
        <taxon>Fungi</taxon>
        <taxon>Dikarya</taxon>
        <taxon>Ascomycota</taxon>
        <taxon>Pezizomycotina</taxon>
        <taxon>Leotiomycetes</taxon>
        <taxon>Helotiales</taxon>
        <taxon>Helotiaceae</taxon>
        <taxon>Glarea</taxon>
    </lineage>
</organism>
<gene>
    <name evidence="3" type="ORF">GLAREA_04232</name>
</gene>
<keyword evidence="2" id="KW-1133">Transmembrane helix</keyword>
<dbReference type="eggNOG" id="ENOG502TCSY">
    <property type="taxonomic scope" value="Eukaryota"/>
</dbReference>
<evidence type="ECO:0000313" key="3">
    <source>
        <dbReference type="EMBL" id="EPE27441.1"/>
    </source>
</evidence>
<dbReference type="OrthoDB" id="3563303at2759"/>
<dbReference type="GeneID" id="19463287"/>
<sequence>MSAPLASRSEGKTEEQAVAAPSPTTSLPSSDTGPKWGDTLLFWFDWGIKVLGVAAAVVFGIWAPLSYQAANDASTSGDATQSSILQAALSANSQAASALSAQNSLAAKQSLALEDLNQRIGAIGQLWLLDFCVINTALAACKSFTSQVPIISLVSYLASPTTTFLTSTAGMTSTAVTVPTGTFPTTRPLTSTVTSRPSVTPNPGLGSSRPKATLSLPAILGIVFAVILFLGVIAGMFVSRFKRSRSRAYEESA</sequence>
<evidence type="ECO:0000256" key="2">
    <source>
        <dbReference type="SAM" id="Phobius"/>
    </source>
</evidence>
<accession>S3D5R6</accession>
<dbReference type="Proteomes" id="UP000016922">
    <property type="component" value="Unassembled WGS sequence"/>
</dbReference>
<evidence type="ECO:0000256" key="1">
    <source>
        <dbReference type="SAM" id="MobiDB-lite"/>
    </source>
</evidence>
<feature type="compositionally biased region" description="Low complexity" evidence="1">
    <location>
        <begin position="21"/>
        <end position="32"/>
    </location>
</feature>
<feature type="transmembrane region" description="Helical" evidence="2">
    <location>
        <begin position="214"/>
        <end position="238"/>
    </location>
</feature>
<protein>
    <submittedName>
        <fullName evidence="3">Uncharacterized protein</fullName>
    </submittedName>
</protein>
<dbReference type="RefSeq" id="XP_008084800.1">
    <property type="nucleotide sequence ID" value="XM_008086609.1"/>
</dbReference>
<keyword evidence="2" id="KW-0812">Transmembrane</keyword>
<name>S3D5R6_GLAL2</name>
<feature type="region of interest" description="Disordered" evidence="1">
    <location>
        <begin position="186"/>
        <end position="208"/>
    </location>
</feature>
<dbReference type="OMA" id="FIVWRYQ"/>
<keyword evidence="4" id="KW-1185">Reference proteome</keyword>
<evidence type="ECO:0000313" key="4">
    <source>
        <dbReference type="Proteomes" id="UP000016922"/>
    </source>
</evidence>
<reference evidence="3 4" key="1">
    <citation type="journal article" date="2013" name="BMC Genomics">
        <title>Genomics-driven discovery of the pneumocandin biosynthetic gene cluster in the fungus Glarea lozoyensis.</title>
        <authorList>
            <person name="Chen L."/>
            <person name="Yue Q."/>
            <person name="Zhang X."/>
            <person name="Xiang M."/>
            <person name="Wang C."/>
            <person name="Li S."/>
            <person name="Che Y."/>
            <person name="Ortiz-Lopez F.J."/>
            <person name="Bills G.F."/>
            <person name="Liu X."/>
            <person name="An Z."/>
        </authorList>
    </citation>
    <scope>NUCLEOTIDE SEQUENCE [LARGE SCALE GENOMIC DNA]</scope>
    <source>
        <strain evidence="4">ATCC 20868 / MF5171</strain>
    </source>
</reference>
<dbReference type="AlphaFoldDB" id="S3D5R6"/>
<dbReference type="EMBL" id="KE145369">
    <property type="protein sequence ID" value="EPE27441.1"/>
    <property type="molecule type" value="Genomic_DNA"/>
</dbReference>
<dbReference type="HOGENOM" id="CLU_1098586_0_0_1"/>
<dbReference type="KEGG" id="glz:GLAREA_04232"/>